<evidence type="ECO:0000256" key="3">
    <source>
        <dbReference type="SAM" id="SignalP"/>
    </source>
</evidence>
<feature type="disulfide bond" evidence="2">
    <location>
        <begin position="192"/>
        <end position="241"/>
    </location>
</feature>
<keyword evidence="6" id="KW-1185">Reference proteome</keyword>
<protein>
    <submittedName>
        <fullName evidence="5">Lysophospholipase L1-like esterase</fullName>
    </submittedName>
</protein>
<feature type="active site" evidence="1">
    <location>
        <position position="262"/>
    </location>
</feature>
<accession>A0A7W7VDR6</accession>
<feature type="disulfide bond" evidence="2">
    <location>
        <begin position="126"/>
        <end position="139"/>
    </location>
</feature>
<dbReference type="PANTHER" id="PTHR37981">
    <property type="entry name" value="LIPASE 2"/>
    <property type="match status" value="1"/>
</dbReference>
<evidence type="ECO:0000256" key="1">
    <source>
        <dbReference type="PIRSR" id="PIRSR637460-1"/>
    </source>
</evidence>
<evidence type="ECO:0000313" key="5">
    <source>
        <dbReference type="EMBL" id="MBB4906478.1"/>
    </source>
</evidence>
<evidence type="ECO:0000313" key="6">
    <source>
        <dbReference type="Proteomes" id="UP000520767"/>
    </source>
</evidence>
<dbReference type="GO" id="GO:0019433">
    <property type="term" value="P:triglyceride catabolic process"/>
    <property type="evidence" value="ECO:0007669"/>
    <property type="project" value="TreeGrafter"/>
</dbReference>
<dbReference type="PANTHER" id="PTHR37981:SF1">
    <property type="entry name" value="SGNH HYDROLASE-TYPE ESTERASE DOMAIN-CONTAINING PROTEIN"/>
    <property type="match status" value="1"/>
</dbReference>
<gene>
    <name evidence="5" type="ORF">FHR82_002698</name>
</gene>
<feature type="active site" description="Nucleophile" evidence="1">
    <location>
        <position position="34"/>
    </location>
</feature>
<reference evidence="5 6" key="1">
    <citation type="submission" date="2020-08" db="EMBL/GenBank/DDBJ databases">
        <title>Genomic Encyclopedia of Type Strains, Phase III (KMG-III): the genomes of soil and plant-associated and newly described type strains.</title>
        <authorList>
            <person name="Whitman W."/>
        </authorList>
    </citation>
    <scope>NUCLEOTIDE SEQUENCE [LARGE SCALE GENOMIC DNA]</scope>
    <source>
        <strain evidence="5 6">CECT 8960</strain>
    </source>
</reference>
<keyword evidence="2" id="KW-1015">Disulfide bond</keyword>
<proteinExistence type="predicted"/>
<evidence type="ECO:0000256" key="2">
    <source>
        <dbReference type="PIRSR" id="PIRSR637460-2"/>
    </source>
</evidence>
<feature type="domain" description="SGNH hydrolase-type esterase" evidence="4">
    <location>
        <begin position="30"/>
        <end position="269"/>
    </location>
</feature>
<sequence>MRRLVLLVLPVLLALSVPGVASAAPAKYVALGDSAASGPLIPLPDLSMPGCFRSTANYPKLAAAQLGLALTDVTCSGADTNDMFNPQETDLGTAPPQLDALTADTSVVTLQIGGNDAGLVGLAESCLNIWPEWLSGSSCADEYTAGGRDVYGERVSNVRPRVDAVLAAIHSRAPSARVFVVGYTTYLPQNGCYPRVQVWPRDANYIQAKIDQLNQVLADAAAAGGASYVDIRTPGIGKDVCKSASVRWTEPFIPENVAAPLHPNATGMRGMATVVGAAIAG</sequence>
<keyword evidence="3" id="KW-0732">Signal</keyword>
<dbReference type="AlphaFoldDB" id="A0A7W7VDR6"/>
<feature type="disulfide bond" evidence="2">
    <location>
        <begin position="51"/>
        <end position="75"/>
    </location>
</feature>
<dbReference type="GO" id="GO:0004806">
    <property type="term" value="F:triacylglycerol lipase activity"/>
    <property type="evidence" value="ECO:0007669"/>
    <property type="project" value="TreeGrafter"/>
</dbReference>
<dbReference type="InterPro" id="IPR036514">
    <property type="entry name" value="SGNH_hydro_sf"/>
</dbReference>
<dbReference type="RefSeq" id="WP_184810686.1">
    <property type="nucleotide sequence ID" value="NZ_JACHJQ010000003.1"/>
</dbReference>
<comment type="caution">
    <text evidence="5">The sequence shown here is derived from an EMBL/GenBank/DDBJ whole genome shotgun (WGS) entry which is preliminary data.</text>
</comment>
<dbReference type="InterPro" id="IPR037460">
    <property type="entry name" value="SEST-like"/>
</dbReference>
<dbReference type="SUPFAM" id="SSF52266">
    <property type="entry name" value="SGNH hydrolase"/>
    <property type="match status" value="1"/>
</dbReference>
<dbReference type="EMBL" id="JACHJQ010000003">
    <property type="protein sequence ID" value="MBB4906478.1"/>
    <property type="molecule type" value="Genomic_DNA"/>
</dbReference>
<feature type="signal peptide" evidence="3">
    <location>
        <begin position="1"/>
        <end position="23"/>
    </location>
</feature>
<name>A0A7W7VDR6_9PSEU</name>
<dbReference type="Proteomes" id="UP000520767">
    <property type="component" value="Unassembled WGS sequence"/>
</dbReference>
<evidence type="ECO:0000259" key="4">
    <source>
        <dbReference type="Pfam" id="PF13472"/>
    </source>
</evidence>
<dbReference type="InterPro" id="IPR013830">
    <property type="entry name" value="SGNH_hydro"/>
</dbReference>
<feature type="chain" id="PRO_5030781233" evidence="3">
    <location>
        <begin position="24"/>
        <end position="281"/>
    </location>
</feature>
<dbReference type="CDD" id="cd01823">
    <property type="entry name" value="SEST_like"/>
    <property type="match status" value="1"/>
</dbReference>
<dbReference type="Gene3D" id="3.40.50.1110">
    <property type="entry name" value="SGNH hydrolase"/>
    <property type="match status" value="1"/>
</dbReference>
<organism evidence="5 6">
    <name type="scientific">Actinophytocola algeriensis</name>
    <dbReference type="NCBI Taxonomy" id="1768010"/>
    <lineage>
        <taxon>Bacteria</taxon>
        <taxon>Bacillati</taxon>
        <taxon>Actinomycetota</taxon>
        <taxon>Actinomycetes</taxon>
        <taxon>Pseudonocardiales</taxon>
        <taxon>Pseudonocardiaceae</taxon>
    </lineage>
</organism>
<dbReference type="Pfam" id="PF13472">
    <property type="entry name" value="Lipase_GDSL_2"/>
    <property type="match status" value="1"/>
</dbReference>